<dbReference type="GO" id="GO:0005829">
    <property type="term" value="C:cytosol"/>
    <property type="evidence" value="ECO:0007669"/>
    <property type="project" value="TreeGrafter"/>
</dbReference>
<dbReference type="GO" id="GO:0016705">
    <property type="term" value="F:oxidoreductase activity, acting on paired donors, with incorporation or reduction of molecular oxygen"/>
    <property type="evidence" value="ECO:0007669"/>
    <property type="project" value="InterPro"/>
</dbReference>
<protein>
    <submittedName>
        <fullName evidence="4">Luciferase</fullName>
    </submittedName>
</protein>
<evidence type="ECO:0000256" key="2">
    <source>
        <dbReference type="ARBA" id="ARBA00023033"/>
    </source>
</evidence>
<dbReference type="InterPro" id="IPR036661">
    <property type="entry name" value="Luciferase-like_sf"/>
</dbReference>
<dbReference type="InterPro" id="IPR011251">
    <property type="entry name" value="Luciferase-like_dom"/>
</dbReference>
<evidence type="ECO:0000313" key="5">
    <source>
        <dbReference type="Proteomes" id="UP000186455"/>
    </source>
</evidence>
<evidence type="ECO:0000259" key="3">
    <source>
        <dbReference type="Pfam" id="PF00296"/>
    </source>
</evidence>
<keyword evidence="1" id="KW-0560">Oxidoreductase</keyword>
<dbReference type="STRING" id="1048205.AB852_35890"/>
<name>A0A1Q4UXK3_9ACTN</name>
<reference evidence="4 5" key="1">
    <citation type="submission" date="2015-06" db="EMBL/GenBank/DDBJ databases">
        <title>Cloning and characterization of the uncialamcin biosynthetic gene cluster.</title>
        <authorList>
            <person name="Yan X."/>
            <person name="Huang T."/>
            <person name="Ge H."/>
            <person name="Shen B."/>
        </authorList>
    </citation>
    <scope>NUCLEOTIDE SEQUENCE [LARGE SCALE GENOMIC DNA]</scope>
    <source>
        <strain evidence="4 5">DCA2648</strain>
    </source>
</reference>
<dbReference type="RefSeq" id="WP_073795717.1">
    <property type="nucleotide sequence ID" value="NZ_CP109290.1"/>
</dbReference>
<dbReference type="PANTHER" id="PTHR30137:SF8">
    <property type="entry name" value="BLR5498 PROTEIN"/>
    <property type="match status" value="1"/>
</dbReference>
<dbReference type="SUPFAM" id="SSF51679">
    <property type="entry name" value="Bacterial luciferase-like"/>
    <property type="match status" value="1"/>
</dbReference>
<feature type="domain" description="Luciferase-like" evidence="3">
    <location>
        <begin position="5"/>
        <end position="306"/>
    </location>
</feature>
<comment type="caution">
    <text evidence="4">The sequence shown here is derived from an EMBL/GenBank/DDBJ whole genome shotgun (WGS) entry which is preliminary data.</text>
</comment>
<proteinExistence type="predicted"/>
<dbReference type="AlphaFoldDB" id="A0A1Q4UXK3"/>
<dbReference type="PANTHER" id="PTHR30137">
    <property type="entry name" value="LUCIFERASE-LIKE MONOOXYGENASE"/>
    <property type="match status" value="1"/>
</dbReference>
<keyword evidence="2" id="KW-0503">Monooxygenase</keyword>
<dbReference type="InterPro" id="IPR050766">
    <property type="entry name" value="Bact_Lucif_Oxidored"/>
</dbReference>
<dbReference type="EMBL" id="LFBV01000013">
    <property type="protein sequence ID" value="OKH90253.1"/>
    <property type="molecule type" value="Genomic_DNA"/>
</dbReference>
<sequence length="356" mass="38628">MAFELGIYHFGELTPDPTTHQPPAPGTRLRELVEQARTADEAGLDIFAVGEHHRTDFAVSSPAVLLAAMAENTRTIKLSSAVTVLSSDDPVRVFQQFATLDLLSGGRAEIIAGRGSYIESFPVFGYDLNEYSELFAEKLDLLLKLREENPVTWRGSLRPPLMNADITPRPDRELPVWVAVGGTPASVVRAGRLGLPLSLAIIGGSYRQFAPFVDLYRKAGAEAGHAPEKLKVSVNSPGFVAATHQEAVEVSHPYFQAGWMANHHQRGQGVPMPKMAYEAQATPAGAFFLGSVQEVTDKIMAQYEVFGHDRMMIQLGFGNVPQREALKSIELLGAEVAPVVRKEIASLEASAARVTA</sequence>
<gene>
    <name evidence="4" type="ORF">AB852_35890</name>
</gene>
<organism evidence="4 5">
    <name type="scientific">Streptomyces uncialis</name>
    <dbReference type="NCBI Taxonomy" id="1048205"/>
    <lineage>
        <taxon>Bacteria</taxon>
        <taxon>Bacillati</taxon>
        <taxon>Actinomycetota</taxon>
        <taxon>Actinomycetes</taxon>
        <taxon>Kitasatosporales</taxon>
        <taxon>Streptomycetaceae</taxon>
        <taxon>Streptomyces</taxon>
    </lineage>
</organism>
<dbReference type="CDD" id="cd00347">
    <property type="entry name" value="Flavin_utilizing_monoxygenases"/>
    <property type="match status" value="1"/>
</dbReference>
<evidence type="ECO:0000313" key="4">
    <source>
        <dbReference type="EMBL" id="OKH90253.1"/>
    </source>
</evidence>
<dbReference type="Pfam" id="PF00296">
    <property type="entry name" value="Bac_luciferase"/>
    <property type="match status" value="1"/>
</dbReference>
<dbReference type="Proteomes" id="UP000186455">
    <property type="component" value="Unassembled WGS sequence"/>
</dbReference>
<dbReference type="Gene3D" id="3.20.20.30">
    <property type="entry name" value="Luciferase-like domain"/>
    <property type="match status" value="1"/>
</dbReference>
<keyword evidence="5" id="KW-1185">Reference proteome</keyword>
<dbReference type="GO" id="GO:0004497">
    <property type="term" value="F:monooxygenase activity"/>
    <property type="evidence" value="ECO:0007669"/>
    <property type="project" value="UniProtKB-KW"/>
</dbReference>
<evidence type="ECO:0000256" key="1">
    <source>
        <dbReference type="ARBA" id="ARBA00023002"/>
    </source>
</evidence>
<accession>A0A1Q4UXK3</accession>